<sequence length="113" mass="13222">MEQNIEFNQENGLYNSPAQLQDHTTMIVPGPLIISDSAIATWNTTMQTAQDRIRNHRSASQLEPIHTTDKDKCWLTLMVLRREQELDEIMKYAENAWQELNEVKRLLGVRRNQ</sequence>
<protein>
    <submittedName>
        <fullName evidence="1">Uncharacterized protein</fullName>
    </submittedName>
</protein>
<reference evidence="1" key="1">
    <citation type="journal article" date="2020" name="New Phytol.">
        <title>Comparative genomics reveals dynamic genome evolution in host specialist ectomycorrhizal fungi.</title>
        <authorList>
            <person name="Lofgren L.A."/>
            <person name="Nguyen N.H."/>
            <person name="Vilgalys R."/>
            <person name="Ruytinx J."/>
            <person name="Liao H.L."/>
            <person name="Branco S."/>
            <person name="Kuo A."/>
            <person name="LaButti K."/>
            <person name="Lipzen A."/>
            <person name="Andreopoulos W."/>
            <person name="Pangilinan J."/>
            <person name="Riley R."/>
            <person name="Hundley H."/>
            <person name="Na H."/>
            <person name="Barry K."/>
            <person name="Grigoriev I.V."/>
            <person name="Stajich J.E."/>
            <person name="Kennedy P.G."/>
        </authorList>
    </citation>
    <scope>NUCLEOTIDE SEQUENCE</scope>
    <source>
        <strain evidence="1">FC423</strain>
    </source>
</reference>
<evidence type="ECO:0000313" key="1">
    <source>
        <dbReference type="EMBL" id="KAG2092806.1"/>
    </source>
</evidence>
<proteinExistence type="predicted"/>
<dbReference type="EMBL" id="JABBWM010000088">
    <property type="protein sequence ID" value="KAG2092806.1"/>
    <property type="molecule type" value="Genomic_DNA"/>
</dbReference>
<dbReference type="OrthoDB" id="2612702at2759"/>
<comment type="caution">
    <text evidence="1">The sequence shown here is derived from an EMBL/GenBank/DDBJ whole genome shotgun (WGS) entry which is preliminary data.</text>
</comment>
<keyword evidence="2" id="KW-1185">Reference proteome</keyword>
<organism evidence="1 2">
    <name type="scientific">Suillus discolor</name>
    <dbReference type="NCBI Taxonomy" id="1912936"/>
    <lineage>
        <taxon>Eukaryota</taxon>
        <taxon>Fungi</taxon>
        <taxon>Dikarya</taxon>
        <taxon>Basidiomycota</taxon>
        <taxon>Agaricomycotina</taxon>
        <taxon>Agaricomycetes</taxon>
        <taxon>Agaricomycetidae</taxon>
        <taxon>Boletales</taxon>
        <taxon>Suillineae</taxon>
        <taxon>Suillaceae</taxon>
        <taxon>Suillus</taxon>
    </lineage>
</organism>
<dbReference type="RefSeq" id="XP_041286981.1">
    <property type="nucleotide sequence ID" value="XM_041442311.1"/>
</dbReference>
<accession>A0A9P7EW93</accession>
<evidence type="ECO:0000313" key="2">
    <source>
        <dbReference type="Proteomes" id="UP000823399"/>
    </source>
</evidence>
<gene>
    <name evidence="1" type="ORF">F5147DRAFT_779550</name>
</gene>
<dbReference type="AlphaFoldDB" id="A0A9P7EW93"/>
<dbReference type="GeneID" id="64704570"/>
<name>A0A9P7EW93_9AGAM</name>
<dbReference type="Proteomes" id="UP000823399">
    <property type="component" value="Unassembled WGS sequence"/>
</dbReference>